<keyword evidence="3" id="KW-0862">Zinc</keyword>
<keyword evidence="2" id="KW-0863">Zinc-finger</keyword>
<evidence type="ECO:0000256" key="3">
    <source>
        <dbReference type="ARBA" id="ARBA00022833"/>
    </source>
</evidence>
<comment type="caution">
    <text evidence="5">The sequence shown here is derived from an EMBL/GenBank/DDBJ whole genome shotgun (WGS) entry which is preliminary data.</text>
</comment>
<gene>
    <name evidence="5" type="ORF">PR048_022856</name>
</gene>
<feature type="domain" description="FLYWCH-type" evidence="4">
    <location>
        <begin position="52"/>
        <end position="108"/>
    </location>
</feature>
<evidence type="ECO:0000259" key="4">
    <source>
        <dbReference type="Pfam" id="PF04500"/>
    </source>
</evidence>
<name>A0ABQ9GSE2_9NEOP</name>
<evidence type="ECO:0000313" key="6">
    <source>
        <dbReference type="Proteomes" id="UP001159363"/>
    </source>
</evidence>
<proteinExistence type="predicted"/>
<dbReference type="EMBL" id="JARBHB010000009">
    <property type="protein sequence ID" value="KAJ8874966.1"/>
    <property type="molecule type" value="Genomic_DNA"/>
</dbReference>
<dbReference type="InterPro" id="IPR007588">
    <property type="entry name" value="Znf_FLYWCH"/>
</dbReference>
<organism evidence="5 6">
    <name type="scientific">Dryococelus australis</name>
    <dbReference type="NCBI Taxonomy" id="614101"/>
    <lineage>
        <taxon>Eukaryota</taxon>
        <taxon>Metazoa</taxon>
        <taxon>Ecdysozoa</taxon>
        <taxon>Arthropoda</taxon>
        <taxon>Hexapoda</taxon>
        <taxon>Insecta</taxon>
        <taxon>Pterygota</taxon>
        <taxon>Neoptera</taxon>
        <taxon>Polyneoptera</taxon>
        <taxon>Phasmatodea</taxon>
        <taxon>Verophasmatodea</taxon>
        <taxon>Anareolatae</taxon>
        <taxon>Phasmatidae</taxon>
        <taxon>Eurycanthinae</taxon>
        <taxon>Dryococelus</taxon>
    </lineage>
</organism>
<evidence type="ECO:0000256" key="2">
    <source>
        <dbReference type="ARBA" id="ARBA00022771"/>
    </source>
</evidence>
<evidence type="ECO:0000256" key="1">
    <source>
        <dbReference type="ARBA" id="ARBA00022723"/>
    </source>
</evidence>
<dbReference type="Proteomes" id="UP001159363">
    <property type="component" value="Chromosome 8"/>
</dbReference>
<keyword evidence="6" id="KW-1185">Reference proteome</keyword>
<keyword evidence="1" id="KW-0479">Metal-binding</keyword>
<sequence length="134" mass="15390">MSCSFQSSTAYWFPPLTSAMFLYAPETEASFSTCAGLRYLPNDFVSCVLKILHNSKGRPQLVHNNYLFRVHQYRRGKVHWQCVRNDICRARIHTRGNELIVRCAKHTHGPHTEKIRQRVGGLSTGRSDVLGDWV</sequence>
<protein>
    <recommendedName>
        <fullName evidence="4">FLYWCH-type domain-containing protein</fullName>
    </recommendedName>
</protein>
<dbReference type="Pfam" id="PF04500">
    <property type="entry name" value="FLYWCH"/>
    <property type="match status" value="1"/>
</dbReference>
<accession>A0ABQ9GSE2</accession>
<dbReference type="Gene3D" id="2.20.25.240">
    <property type="match status" value="1"/>
</dbReference>
<reference evidence="5 6" key="1">
    <citation type="submission" date="2023-02" db="EMBL/GenBank/DDBJ databases">
        <title>LHISI_Scaffold_Assembly.</title>
        <authorList>
            <person name="Stuart O.P."/>
            <person name="Cleave R."/>
            <person name="Magrath M.J.L."/>
            <person name="Mikheyev A.S."/>
        </authorList>
    </citation>
    <scope>NUCLEOTIDE SEQUENCE [LARGE SCALE GENOMIC DNA]</scope>
    <source>
        <strain evidence="5">Daus_M_001</strain>
        <tissue evidence="5">Leg muscle</tissue>
    </source>
</reference>
<evidence type="ECO:0000313" key="5">
    <source>
        <dbReference type="EMBL" id="KAJ8874966.1"/>
    </source>
</evidence>